<comment type="catalytic activity">
    <reaction evidence="1 13 15">
        <text>(2R)-3-phosphoglycerate + ATP = (2R)-3-phospho-glyceroyl phosphate + ADP</text>
        <dbReference type="Rhea" id="RHEA:14801"/>
        <dbReference type="ChEBI" id="CHEBI:30616"/>
        <dbReference type="ChEBI" id="CHEBI:57604"/>
        <dbReference type="ChEBI" id="CHEBI:58272"/>
        <dbReference type="ChEBI" id="CHEBI:456216"/>
        <dbReference type="EC" id="2.7.2.3"/>
    </reaction>
</comment>
<comment type="subunit">
    <text evidence="4 13">Monomer.</text>
</comment>
<dbReference type="Gene3D" id="3.40.50.1260">
    <property type="entry name" value="Phosphoglycerate kinase, N-terminal domain"/>
    <property type="match status" value="2"/>
</dbReference>
<evidence type="ECO:0000256" key="2">
    <source>
        <dbReference type="ARBA" id="ARBA00004838"/>
    </source>
</evidence>
<dbReference type="GO" id="GO:0006094">
    <property type="term" value="P:gluconeogenesis"/>
    <property type="evidence" value="ECO:0007669"/>
    <property type="project" value="TreeGrafter"/>
</dbReference>
<feature type="binding site" evidence="13">
    <location>
        <position position="41"/>
    </location>
    <ligand>
        <name>substrate</name>
    </ligand>
</feature>
<dbReference type="Pfam" id="PF00162">
    <property type="entry name" value="PGK"/>
    <property type="match status" value="1"/>
</dbReference>
<keyword evidence="10 13" id="KW-0418">Kinase</keyword>
<comment type="caution">
    <text evidence="13">Lacks conserved residue(s) required for the propagation of feature annotation.</text>
</comment>
<sequence>MHLKSVREARNLKNKTVLFRVAYDVPLKLKGKNWVVADERRIAETLPTLQYLLKNQCRIVILSWLKRPGGKVVDKYRMDPVAKALAKLIKKPVRKLDDCVGPKVQAAISQLKPGQILMLENVRFYPQEEENNPMFAALMLEGINLIVFDAFAQAHRVHASTTGINQLIPAYAGFLLEKEIKALSKIIKDPKRPLLVILGGAKISDKIGVLERLVKIADKVLIGGGLANVFLKGLNIPVGRSFLEDVFVDKAKRKKINFLELAKKLYQKNRRKIVLPVDLLAANKIDRHALIEIVDFGNKETINAHRMFLDIGPKTVANFLGEIKKAKTIFWNGPMGVFEIDKFAFGTKKIAEAVAHAKAVTVIGGGDTEVAAAKYKIEDKITHLSTGGGASLEFLAGRELPGLKAMIKGK</sequence>
<dbReference type="InterPro" id="IPR036043">
    <property type="entry name" value="Phosphoglycerate_kinase_sf"/>
</dbReference>
<feature type="binding site" evidence="13">
    <location>
        <position position="156"/>
    </location>
    <ligand>
        <name>substrate</name>
    </ligand>
</feature>
<dbReference type="FunFam" id="3.40.50.1260:FF:000006">
    <property type="entry name" value="Phosphoglycerate kinase"/>
    <property type="match status" value="1"/>
</dbReference>
<dbReference type="EC" id="2.7.2.3" evidence="5 13"/>
<dbReference type="HAMAP" id="MF_00145">
    <property type="entry name" value="Phosphoglyc_kinase"/>
    <property type="match status" value="1"/>
</dbReference>
<feature type="binding site" evidence="13 14">
    <location>
        <begin position="365"/>
        <end position="368"/>
    </location>
    <ligand>
        <name>ATP</name>
        <dbReference type="ChEBI" id="CHEBI:30616"/>
    </ligand>
</feature>
<keyword evidence="7 13" id="KW-0963">Cytoplasm</keyword>
<dbReference type="Proteomes" id="UP000177250">
    <property type="component" value="Unassembled WGS sequence"/>
</dbReference>
<feature type="binding site" evidence="13">
    <location>
        <position position="123"/>
    </location>
    <ligand>
        <name>substrate</name>
    </ligand>
</feature>
<comment type="pathway">
    <text evidence="2 13">Carbohydrate degradation; glycolysis; pyruvate from D-glyceraldehyde 3-phosphate: step 2/5.</text>
</comment>
<evidence type="ECO:0000256" key="15">
    <source>
        <dbReference type="RuleBase" id="RU000532"/>
    </source>
</evidence>
<evidence type="ECO:0000256" key="10">
    <source>
        <dbReference type="ARBA" id="ARBA00022777"/>
    </source>
</evidence>
<evidence type="ECO:0000256" key="13">
    <source>
        <dbReference type="HAMAP-Rule" id="MF_00145"/>
    </source>
</evidence>
<comment type="caution">
    <text evidence="16">The sequence shown here is derived from an EMBL/GenBank/DDBJ whole genome shotgun (WGS) entry which is preliminary data.</text>
</comment>
<dbReference type="GO" id="GO:0043531">
    <property type="term" value="F:ADP binding"/>
    <property type="evidence" value="ECO:0007669"/>
    <property type="project" value="TreeGrafter"/>
</dbReference>
<accession>A0A1G1YKN4</accession>
<evidence type="ECO:0000256" key="14">
    <source>
        <dbReference type="PIRSR" id="PIRSR000724-2"/>
    </source>
</evidence>
<keyword evidence="9 13" id="KW-0547">Nucleotide-binding</keyword>
<dbReference type="GO" id="GO:0004618">
    <property type="term" value="F:phosphoglycerate kinase activity"/>
    <property type="evidence" value="ECO:0007669"/>
    <property type="project" value="UniProtKB-UniRule"/>
</dbReference>
<name>A0A1G1YKN4_9BACT</name>
<dbReference type="PIRSF" id="PIRSF000724">
    <property type="entry name" value="Pgk"/>
    <property type="match status" value="1"/>
</dbReference>
<evidence type="ECO:0000256" key="12">
    <source>
        <dbReference type="ARBA" id="ARBA00023152"/>
    </source>
</evidence>
<evidence type="ECO:0000256" key="4">
    <source>
        <dbReference type="ARBA" id="ARBA00011245"/>
    </source>
</evidence>
<evidence type="ECO:0000256" key="11">
    <source>
        <dbReference type="ARBA" id="ARBA00022840"/>
    </source>
</evidence>
<dbReference type="EMBL" id="MHIO01000037">
    <property type="protein sequence ID" value="OGY52902.1"/>
    <property type="molecule type" value="Genomic_DNA"/>
</dbReference>
<comment type="subcellular location">
    <subcellularLocation>
        <location evidence="13">Cytoplasm</location>
    </subcellularLocation>
</comment>
<dbReference type="PRINTS" id="PR00477">
    <property type="entry name" value="PHGLYCKINASE"/>
</dbReference>
<dbReference type="UniPathway" id="UPA00109">
    <property type="reaction ID" value="UER00185"/>
</dbReference>
<dbReference type="SUPFAM" id="SSF53748">
    <property type="entry name" value="Phosphoglycerate kinase"/>
    <property type="match status" value="1"/>
</dbReference>
<dbReference type="InterPro" id="IPR015824">
    <property type="entry name" value="Phosphoglycerate_kinase_N"/>
</dbReference>
<evidence type="ECO:0000256" key="6">
    <source>
        <dbReference type="ARBA" id="ARBA00016471"/>
    </source>
</evidence>
<comment type="similarity">
    <text evidence="3 13 15">Belongs to the phosphoglycerate kinase family.</text>
</comment>
<evidence type="ECO:0000256" key="7">
    <source>
        <dbReference type="ARBA" id="ARBA00022490"/>
    </source>
</evidence>
<dbReference type="STRING" id="1797545.A3B15_02145"/>
<dbReference type="FunFam" id="3.40.50.1260:FF:000031">
    <property type="entry name" value="Phosphoglycerate kinase 1"/>
    <property type="match status" value="1"/>
</dbReference>
<feature type="binding site" evidence="13 14">
    <location>
        <position position="339"/>
    </location>
    <ligand>
        <name>ATP</name>
        <dbReference type="ChEBI" id="CHEBI:30616"/>
    </ligand>
</feature>
<dbReference type="InterPro" id="IPR001576">
    <property type="entry name" value="Phosphoglycerate_kinase"/>
</dbReference>
<dbReference type="PANTHER" id="PTHR11406:SF23">
    <property type="entry name" value="PHOSPHOGLYCERATE KINASE 1, CHLOROPLASTIC-RELATED"/>
    <property type="match status" value="1"/>
</dbReference>
<dbReference type="GO" id="GO:0006096">
    <property type="term" value="P:glycolytic process"/>
    <property type="evidence" value="ECO:0007669"/>
    <property type="project" value="UniProtKB-UniRule"/>
</dbReference>
<evidence type="ECO:0000256" key="1">
    <source>
        <dbReference type="ARBA" id="ARBA00000642"/>
    </source>
</evidence>
<keyword evidence="12 13" id="KW-0324">Glycolysis</keyword>
<organism evidence="16 17">
    <name type="scientific">Candidatus Buchananbacteria bacterium RIFCSPLOWO2_01_FULL_45_31</name>
    <dbReference type="NCBI Taxonomy" id="1797545"/>
    <lineage>
        <taxon>Bacteria</taxon>
        <taxon>Candidatus Buchananiibacteriota</taxon>
    </lineage>
</organism>
<gene>
    <name evidence="13" type="primary">pgk</name>
    <name evidence="16" type="ORF">A3B15_02145</name>
</gene>
<protein>
    <recommendedName>
        <fullName evidence="6 13">Phosphoglycerate kinase</fullName>
        <ecNumber evidence="5 13">2.7.2.3</ecNumber>
    </recommendedName>
</protein>
<proteinExistence type="inferred from homology"/>
<evidence type="ECO:0000256" key="5">
    <source>
        <dbReference type="ARBA" id="ARBA00013061"/>
    </source>
</evidence>
<dbReference type="GO" id="GO:0005829">
    <property type="term" value="C:cytosol"/>
    <property type="evidence" value="ECO:0007669"/>
    <property type="project" value="TreeGrafter"/>
</dbReference>
<keyword evidence="8 13" id="KW-0808">Transferase</keyword>
<dbReference type="GO" id="GO:0005524">
    <property type="term" value="F:ATP binding"/>
    <property type="evidence" value="ECO:0007669"/>
    <property type="project" value="UniProtKB-KW"/>
</dbReference>
<keyword evidence="11 13" id="KW-0067">ATP-binding</keyword>
<evidence type="ECO:0000313" key="16">
    <source>
        <dbReference type="EMBL" id="OGY52902.1"/>
    </source>
</evidence>
<evidence type="ECO:0000256" key="9">
    <source>
        <dbReference type="ARBA" id="ARBA00022741"/>
    </source>
</evidence>
<evidence type="ECO:0000313" key="17">
    <source>
        <dbReference type="Proteomes" id="UP000177250"/>
    </source>
</evidence>
<feature type="binding site" evidence="13 14">
    <location>
        <position position="206"/>
    </location>
    <ligand>
        <name>ATP</name>
        <dbReference type="ChEBI" id="CHEBI:30616"/>
    </ligand>
</feature>
<dbReference type="PANTHER" id="PTHR11406">
    <property type="entry name" value="PHOSPHOGLYCERATE KINASE"/>
    <property type="match status" value="1"/>
</dbReference>
<dbReference type="AlphaFoldDB" id="A0A1G1YKN4"/>
<evidence type="ECO:0000256" key="8">
    <source>
        <dbReference type="ARBA" id="ARBA00022679"/>
    </source>
</evidence>
<reference evidence="16 17" key="1">
    <citation type="journal article" date="2016" name="Nat. Commun.">
        <title>Thousands of microbial genomes shed light on interconnected biogeochemical processes in an aquifer system.</title>
        <authorList>
            <person name="Anantharaman K."/>
            <person name="Brown C.T."/>
            <person name="Hug L.A."/>
            <person name="Sharon I."/>
            <person name="Castelle C.J."/>
            <person name="Probst A.J."/>
            <person name="Thomas B.C."/>
            <person name="Singh A."/>
            <person name="Wilkins M.J."/>
            <person name="Karaoz U."/>
            <person name="Brodie E.L."/>
            <person name="Williams K.H."/>
            <person name="Hubbard S.S."/>
            <person name="Banfield J.F."/>
        </authorList>
    </citation>
    <scope>NUCLEOTIDE SEQUENCE [LARGE SCALE GENOMIC DNA]</scope>
</reference>
<evidence type="ECO:0000256" key="3">
    <source>
        <dbReference type="ARBA" id="ARBA00008982"/>
    </source>
</evidence>